<dbReference type="Gene3D" id="2.40.170.20">
    <property type="entry name" value="TonB-dependent receptor, beta-barrel domain"/>
    <property type="match status" value="1"/>
</dbReference>
<sequence length="813" mass="92278">MRHIPHYIISILFICITFKCYAQKNTPIKGQIVGEDKRAIPYVSISLHNAKDSTLSNTILSDSLGRFTFANEKAGRYFVKIKNITHQETFSPHFSLTEQLGEINLGQITLLPNNTYLAEVLVQRKKQFIEQQQDKLVFNVENSMLADGNNGLELLNKIPGIAVDDNGVLSMKGKSGATLMINGKMTYLSGDQLANLLRSTSSIDINKIEVMSNPSAKQDAAGSAGIINIVLKKGIKQGWNGAISLNGGLGRGTHLGGSLNLNYRTEKVNVFGIYNQYHQNLEYFNSLTRYFYPDQHSVPESYSHQENNIRPKLRSINFRTGIDYNIDSKQTLGLLINGGFGKYPKYEPTTNSFRNFGDNQLVWSSATITEGKERWRDMLYNVNYTVKFNEKGHELKIDLDLVDHYSKMDQQLNTNYTKADGSTFNQPSSRRGDIPSDNKVYVAKLDYILPLAQGYKLETGWKASHVRTENDLHYDTLQKDQYVPDLTTSNHFIYKETIQAGYINLSKSWHKISAQVGVRGEHTHTLGNQITLHEQFEKSYFKLFPSAFLTYTLNEKNKLQTSYSYRVQRPSFWDLNPFRVYTDPFSYSEGNAQLNPAYEHSLEFGYTLASKYILTLNYAKRTNVVNEIIGTDPTNPYITYERPENIGSFRNYGLSIIAPSQLTAWWSATHFANYYRNEYNIPQEDGLISRKGNTLTLNSQNTFKLPKDWSIELGGNYVSGLTIGLSQIKSYGQIYTGIQKNILHKRASVKLVVNDILRTNNRRYETVSSTIRLVGKSNPDSRTAILSFNYRFGGIGDSNGQRSTGSKEIKNRL</sequence>
<dbReference type="SUPFAM" id="SSF56935">
    <property type="entry name" value="Porins"/>
    <property type="match status" value="1"/>
</dbReference>
<dbReference type="SUPFAM" id="SSF49464">
    <property type="entry name" value="Carboxypeptidase regulatory domain-like"/>
    <property type="match status" value="1"/>
</dbReference>
<organism evidence="5 6">
    <name type="scientific">Sphingobacterium siyangense</name>
    <dbReference type="NCBI Taxonomy" id="459529"/>
    <lineage>
        <taxon>Bacteria</taxon>
        <taxon>Pseudomonadati</taxon>
        <taxon>Bacteroidota</taxon>
        <taxon>Sphingobacteriia</taxon>
        <taxon>Sphingobacteriales</taxon>
        <taxon>Sphingobacteriaceae</taxon>
        <taxon>Sphingobacterium</taxon>
    </lineage>
</organism>
<keyword evidence="5" id="KW-0675">Receptor</keyword>
<name>A0A420G772_9SPHI</name>
<evidence type="ECO:0000256" key="3">
    <source>
        <dbReference type="ARBA" id="ARBA00023237"/>
    </source>
</evidence>
<dbReference type="InterPro" id="IPR041700">
    <property type="entry name" value="OMP_b-brl_3"/>
</dbReference>
<evidence type="ECO:0000259" key="4">
    <source>
        <dbReference type="Pfam" id="PF14905"/>
    </source>
</evidence>
<dbReference type="InterPro" id="IPR036942">
    <property type="entry name" value="Beta-barrel_TonB_sf"/>
</dbReference>
<keyword evidence="3" id="KW-0998">Cell outer membrane</keyword>
<dbReference type="Proteomes" id="UP000286402">
    <property type="component" value="Unassembled WGS sequence"/>
</dbReference>
<gene>
    <name evidence="5" type="ORF">BCY89_21480</name>
</gene>
<comment type="caution">
    <text evidence="5">The sequence shown here is derived from an EMBL/GenBank/DDBJ whole genome shotgun (WGS) entry which is preliminary data.</text>
</comment>
<dbReference type="AlphaFoldDB" id="A0A420G772"/>
<reference evidence="5 6" key="1">
    <citation type="submission" date="2016-07" db="EMBL/GenBank/DDBJ databases">
        <title>Genome analysis of Sphingobacterium siyangense T12B17.</title>
        <authorList>
            <person name="Xu D."/>
            <person name="Su Y."/>
            <person name="Zheng S."/>
        </authorList>
    </citation>
    <scope>NUCLEOTIDE SEQUENCE [LARGE SCALE GENOMIC DNA]</scope>
    <source>
        <strain evidence="5 6">T12B17</strain>
    </source>
</reference>
<evidence type="ECO:0000313" key="5">
    <source>
        <dbReference type="EMBL" id="RKF40998.1"/>
    </source>
</evidence>
<proteinExistence type="predicted"/>
<comment type="subcellular location">
    <subcellularLocation>
        <location evidence="1">Cell outer membrane</location>
    </subcellularLocation>
</comment>
<feature type="domain" description="Outer membrane protein beta-barrel" evidence="4">
    <location>
        <begin position="387"/>
        <end position="790"/>
    </location>
</feature>
<keyword evidence="6" id="KW-1185">Reference proteome</keyword>
<dbReference type="PANTHER" id="PTHR40980:SF4">
    <property type="entry name" value="TONB-DEPENDENT RECEPTOR-LIKE BETA-BARREL DOMAIN-CONTAINING PROTEIN"/>
    <property type="match status" value="1"/>
</dbReference>
<dbReference type="Pfam" id="PF14905">
    <property type="entry name" value="OMP_b-brl_3"/>
    <property type="match status" value="1"/>
</dbReference>
<dbReference type="PANTHER" id="PTHR40980">
    <property type="entry name" value="PLUG DOMAIN-CONTAINING PROTEIN"/>
    <property type="match status" value="1"/>
</dbReference>
<accession>A0A420G772</accession>
<dbReference type="GO" id="GO:0009279">
    <property type="term" value="C:cell outer membrane"/>
    <property type="evidence" value="ECO:0007669"/>
    <property type="project" value="UniProtKB-SubCell"/>
</dbReference>
<protein>
    <submittedName>
        <fullName evidence="5">TonB-dependent receptor</fullName>
    </submittedName>
</protein>
<evidence type="ECO:0000256" key="2">
    <source>
        <dbReference type="ARBA" id="ARBA00023136"/>
    </source>
</evidence>
<dbReference type="EMBL" id="MCAQ01000002">
    <property type="protein sequence ID" value="RKF40998.1"/>
    <property type="molecule type" value="Genomic_DNA"/>
</dbReference>
<dbReference type="RefSeq" id="WP_120333079.1">
    <property type="nucleotide sequence ID" value="NZ_MCAQ01000002.1"/>
</dbReference>
<keyword evidence="2" id="KW-0472">Membrane</keyword>
<dbReference type="InterPro" id="IPR008969">
    <property type="entry name" value="CarboxyPept-like_regulatory"/>
</dbReference>
<evidence type="ECO:0000256" key="1">
    <source>
        <dbReference type="ARBA" id="ARBA00004442"/>
    </source>
</evidence>
<evidence type="ECO:0000313" key="6">
    <source>
        <dbReference type="Proteomes" id="UP000286402"/>
    </source>
</evidence>